<organism evidence="2 3">
    <name type="scientific">Prorocentrum cordatum</name>
    <dbReference type="NCBI Taxonomy" id="2364126"/>
    <lineage>
        <taxon>Eukaryota</taxon>
        <taxon>Sar</taxon>
        <taxon>Alveolata</taxon>
        <taxon>Dinophyceae</taxon>
        <taxon>Prorocentrales</taxon>
        <taxon>Prorocentraceae</taxon>
        <taxon>Prorocentrum</taxon>
    </lineage>
</organism>
<keyword evidence="3" id="KW-1185">Reference proteome</keyword>
<protein>
    <submittedName>
        <fullName evidence="2">Uncharacterized protein</fullName>
    </submittedName>
</protein>
<name>A0ABN9QB81_9DINO</name>
<feature type="compositionally biased region" description="Low complexity" evidence="1">
    <location>
        <begin position="345"/>
        <end position="356"/>
    </location>
</feature>
<feature type="non-terminal residue" evidence="2">
    <location>
        <position position="364"/>
    </location>
</feature>
<feature type="region of interest" description="Disordered" evidence="1">
    <location>
        <begin position="221"/>
        <end position="244"/>
    </location>
</feature>
<proteinExistence type="predicted"/>
<accession>A0ABN9QB81</accession>
<gene>
    <name evidence="2" type="ORF">PCOR1329_LOCUS8635</name>
</gene>
<evidence type="ECO:0000256" key="1">
    <source>
        <dbReference type="SAM" id="MobiDB-lite"/>
    </source>
</evidence>
<feature type="region of interest" description="Disordered" evidence="1">
    <location>
        <begin position="86"/>
        <end position="116"/>
    </location>
</feature>
<feature type="compositionally biased region" description="Basic residues" evidence="1">
    <location>
        <begin position="276"/>
        <end position="285"/>
    </location>
</feature>
<sequence length="364" mass="39370">RNREQRPDHGARPLWGRMVSLRPGAAAPARQATLGAAGRAAAVCPAVPHVGPEPRELHENRLRGHVHGQGQAQDRGLVHREPVQELEPELDPDPGAPQGLRGGRRVQQDDGQQQHPMPRLQQLEAAALWPGQGLHHVGRRDGQHLLHRASRRHPDAVALLHRGAVRLRAGALQRGPRGLRGERASVVCLAPVAGPARGGGAAAPDHRELIPGREQARSRLQLDRPAQSQGGRHEGAPDHAVGKPQAPAALAPLARPRGAAHDLLLQGAQRLAPRLRRRRQARGRVRGVPGHHALGGLVQAAGPPRRHQRQRRRRHLVLSASRARAPVRALPRRGGAPRQRRPSRARGAPRPGASWRLFSAPLGP</sequence>
<comment type="caution">
    <text evidence="2">The sequence shown here is derived from an EMBL/GenBank/DDBJ whole genome shotgun (WGS) entry which is preliminary data.</text>
</comment>
<feature type="compositionally biased region" description="Basic residues" evidence="1">
    <location>
        <begin position="304"/>
        <end position="316"/>
    </location>
</feature>
<dbReference type="EMBL" id="CAUYUJ010002373">
    <property type="protein sequence ID" value="CAK0800491.1"/>
    <property type="molecule type" value="Genomic_DNA"/>
</dbReference>
<feature type="region of interest" description="Disordered" evidence="1">
    <location>
        <begin position="276"/>
        <end position="364"/>
    </location>
</feature>
<feature type="compositionally biased region" description="Basic and acidic residues" evidence="1">
    <location>
        <begin position="231"/>
        <end position="241"/>
    </location>
</feature>
<dbReference type="Proteomes" id="UP001189429">
    <property type="component" value="Unassembled WGS sequence"/>
</dbReference>
<evidence type="ECO:0000313" key="2">
    <source>
        <dbReference type="EMBL" id="CAK0800491.1"/>
    </source>
</evidence>
<reference evidence="2" key="1">
    <citation type="submission" date="2023-10" db="EMBL/GenBank/DDBJ databases">
        <authorList>
            <person name="Chen Y."/>
            <person name="Shah S."/>
            <person name="Dougan E. K."/>
            <person name="Thang M."/>
            <person name="Chan C."/>
        </authorList>
    </citation>
    <scope>NUCLEOTIDE SEQUENCE [LARGE SCALE GENOMIC DNA]</scope>
</reference>
<feature type="non-terminal residue" evidence="2">
    <location>
        <position position="1"/>
    </location>
</feature>
<evidence type="ECO:0000313" key="3">
    <source>
        <dbReference type="Proteomes" id="UP001189429"/>
    </source>
</evidence>
<feature type="compositionally biased region" description="Low complexity" evidence="1">
    <location>
        <begin position="319"/>
        <end position="337"/>
    </location>
</feature>